<evidence type="ECO:0000313" key="1">
    <source>
        <dbReference type="EMBL" id="KAK8884100.1"/>
    </source>
</evidence>
<dbReference type="Proteomes" id="UP001470230">
    <property type="component" value="Unassembled WGS sequence"/>
</dbReference>
<proteinExistence type="predicted"/>
<reference evidence="1 2" key="1">
    <citation type="submission" date="2024-04" db="EMBL/GenBank/DDBJ databases">
        <title>Tritrichomonas musculus Genome.</title>
        <authorList>
            <person name="Alves-Ferreira E."/>
            <person name="Grigg M."/>
            <person name="Lorenzi H."/>
            <person name="Galac M."/>
        </authorList>
    </citation>
    <scope>NUCLEOTIDE SEQUENCE [LARGE SCALE GENOMIC DNA]</scope>
    <source>
        <strain evidence="1 2">EAF2021</strain>
    </source>
</reference>
<evidence type="ECO:0000313" key="2">
    <source>
        <dbReference type="Proteomes" id="UP001470230"/>
    </source>
</evidence>
<protein>
    <submittedName>
        <fullName evidence="1">Uncharacterized protein</fullName>
    </submittedName>
</protein>
<sequence>MLGNKHQKSSNNIIETDNIVYMLNYDEKTANIISIRYQRDEIILPRSFVYKSTEYITKCICERAFQFSDVKIIQIPDDSEIETIESEAFKMSKIERLTIPPSLINLAPKWSVSATNLKRVRVSPNNPRYCSINDQIIVGKNPLDDSEF</sequence>
<gene>
    <name evidence="1" type="ORF">M9Y10_043205</name>
</gene>
<dbReference type="InterPro" id="IPR032675">
    <property type="entry name" value="LRR_dom_sf"/>
</dbReference>
<accession>A0ABR2JZ13</accession>
<dbReference type="EMBL" id="JAPFFF010000008">
    <property type="protein sequence ID" value="KAK8884100.1"/>
    <property type="molecule type" value="Genomic_DNA"/>
</dbReference>
<comment type="caution">
    <text evidence="1">The sequence shown here is derived from an EMBL/GenBank/DDBJ whole genome shotgun (WGS) entry which is preliminary data.</text>
</comment>
<name>A0ABR2JZ13_9EUKA</name>
<keyword evidence="2" id="KW-1185">Reference proteome</keyword>
<dbReference type="Gene3D" id="3.80.10.10">
    <property type="entry name" value="Ribonuclease Inhibitor"/>
    <property type="match status" value="1"/>
</dbReference>
<organism evidence="1 2">
    <name type="scientific">Tritrichomonas musculus</name>
    <dbReference type="NCBI Taxonomy" id="1915356"/>
    <lineage>
        <taxon>Eukaryota</taxon>
        <taxon>Metamonada</taxon>
        <taxon>Parabasalia</taxon>
        <taxon>Tritrichomonadida</taxon>
        <taxon>Tritrichomonadidae</taxon>
        <taxon>Tritrichomonas</taxon>
    </lineage>
</organism>